<keyword evidence="2" id="KW-1185">Reference proteome</keyword>
<reference evidence="1 2" key="1">
    <citation type="submission" date="2023-02" db="EMBL/GenBank/DDBJ databases">
        <title>Gemone sequence of Telluria chitinolytica ACM 3522T.</title>
        <authorList>
            <person name="Frediansyah A."/>
            <person name="Miess H."/>
            <person name="Gross H."/>
        </authorList>
    </citation>
    <scope>NUCLEOTIDE SEQUENCE [LARGE SCALE GENOMIC DNA]</scope>
    <source>
        <strain evidence="1 2">ACM 3522</strain>
    </source>
</reference>
<sequence>MIIGIATALLTSALNAVYMYRKDRREETETAAKLKHLEEHNE</sequence>
<evidence type="ECO:0008006" key="3">
    <source>
        <dbReference type="Google" id="ProtNLM"/>
    </source>
</evidence>
<dbReference type="EMBL" id="CP119083">
    <property type="protein sequence ID" value="WEF35773.1"/>
    <property type="molecule type" value="Genomic_DNA"/>
</dbReference>
<evidence type="ECO:0000313" key="2">
    <source>
        <dbReference type="Proteomes" id="UP001216510"/>
    </source>
</evidence>
<gene>
    <name evidence="1" type="ORF">PX653_13815</name>
</gene>
<organism evidence="1 2">
    <name type="scientific">Pseudoduganella chitinolytica</name>
    <dbReference type="NCBI Taxonomy" id="34070"/>
    <lineage>
        <taxon>Bacteria</taxon>
        <taxon>Pseudomonadati</taxon>
        <taxon>Pseudomonadota</taxon>
        <taxon>Betaproteobacteria</taxon>
        <taxon>Burkholderiales</taxon>
        <taxon>Oxalobacteraceae</taxon>
        <taxon>Telluria group</taxon>
        <taxon>Pseudoduganella</taxon>
    </lineage>
</organism>
<name>A0ABY8BLG1_9BURK</name>
<protein>
    <recommendedName>
        <fullName evidence="3">Holin</fullName>
    </recommendedName>
</protein>
<accession>A0ABY8BLG1</accession>
<proteinExistence type="predicted"/>
<dbReference type="Proteomes" id="UP001216510">
    <property type="component" value="Chromosome"/>
</dbReference>
<evidence type="ECO:0000313" key="1">
    <source>
        <dbReference type="EMBL" id="WEF35773.1"/>
    </source>
</evidence>
<dbReference type="RefSeq" id="WP_277418420.1">
    <property type="nucleotide sequence ID" value="NZ_CP119083.1"/>
</dbReference>